<gene>
    <name evidence="10" type="primary">mprA_4</name>
    <name evidence="10" type="ORF">Poly30_53400</name>
</gene>
<feature type="domain" description="Response regulatory" evidence="8">
    <location>
        <begin position="2"/>
        <end position="116"/>
    </location>
</feature>
<dbReference type="OrthoDB" id="272875at2"/>
<name>A0A518F0B6_9BACT</name>
<dbReference type="InterPro" id="IPR036388">
    <property type="entry name" value="WH-like_DNA-bd_sf"/>
</dbReference>
<dbReference type="PANTHER" id="PTHR48111">
    <property type="entry name" value="REGULATOR OF RPOS"/>
    <property type="match status" value="1"/>
</dbReference>
<keyword evidence="1 6" id="KW-0597">Phosphoprotein</keyword>
<dbReference type="Gene3D" id="3.40.50.2300">
    <property type="match status" value="1"/>
</dbReference>
<dbReference type="PANTHER" id="PTHR48111:SF1">
    <property type="entry name" value="TWO-COMPONENT RESPONSE REGULATOR ORR33"/>
    <property type="match status" value="1"/>
</dbReference>
<evidence type="ECO:0000256" key="5">
    <source>
        <dbReference type="ARBA" id="ARBA00023163"/>
    </source>
</evidence>
<dbReference type="Gene3D" id="1.10.10.10">
    <property type="entry name" value="Winged helix-like DNA-binding domain superfamily/Winged helix DNA-binding domain"/>
    <property type="match status" value="1"/>
</dbReference>
<dbReference type="SMART" id="SM00862">
    <property type="entry name" value="Trans_reg_C"/>
    <property type="match status" value="1"/>
</dbReference>
<evidence type="ECO:0000256" key="6">
    <source>
        <dbReference type="PROSITE-ProRule" id="PRU00169"/>
    </source>
</evidence>
<feature type="modified residue" description="4-aspartylphosphate" evidence="6">
    <location>
        <position position="51"/>
    </location>
</feature>
<dbReference type="CDD" id="cd00383">
    <property type="entry name" value="trans_reg_C"/>
    <property type="match status" value="1"/>
</dbReference>
<evidence type="ECO:0000313" key="11">
    <source>
        <dbReference type="Proteomes" id="UP000320390"/>
    </source>
</evidence>
<dbReference type="AlphaFoldDB" id="A0A518F0B6"/>
<reference evidence="10 11" key="1">
    <citation type="submission" date="2019-02" db="EMBL/GenBank/DDBJ databases">
        <title>Deep-cultivation of Planctomycetes and their phenomic and genomic characterization uncovers novel biology.</title>
        <authorList>
            <person name="Wiegand S."/>
            <person name="Jogler M."/>
            <person name="Boedeker C."/>
            <person name="Pinto D."/>
            <person name="Vollmers J."/>
            <person name="Rivas-Marin E."/>
            <person name="Kohn T."/>
            <person name="Peeters S.H."/>
            <person name="Heuer A."/>
            <person name="Rast P."/>
            <person name="Oberbeckmann S."/>
            <person name="Bunk B."/>
            <person name="Jeske O."/>
            <person name="Meyerdierks A."/>
            <person name="Storesund J.E."/>
            <person name="Kallscheuer N."/>
            <person name="Luecker S."/>
            <person name="Lage O.M."/>
            <person name="Pohl T."/>
            <person name="Merkel B.J."/>
            <person name="Hornburger P."/>
            <person name="Mueller R.-W."/>
            <person name="Bruemmer F."/>
            <person name="Labrenz M."/>
            <person name="Spormann A.M."/>
            <person name="Op den Camp H."/>
            <person name="Overmann J."/>
            <person name="Amann R."/>
            <person name="Jetten M.S.M."/>
            <person name="Mascher T."/>
            <person name="Medema M.H."/>
            <person name="Devos D.P."/>
            <person name="Kaster A.-K."/>
            <person name="Ovreas L."/>
            <person name="Rohde M."/>
            <person name="Galperin M.Y."/>
            <person name="Jogler C."/>
        </authorList>
    </citation>
    <scope>NUCLEOTIDE SEQUENCE [LARGE SCALE GENOMIC DNA]</scope>
    <source>
        <strain evidence="10 11">Poly30</strain>
    </source>
</reference>
<evidence type="ECO:0000256" key="3">
    <source>
        <dbReference type="ARBA" id="ARBA00023015"/>
    </source>
</evidence>
<dbReference type="PROSITE" id="PS50110">
    <property type="entry name" value="RESPONSE_REGULATORY"/>
    <property type="match status" value="1"/>
</dbReference>
<keyword evidence="2" id="KW-0902">Two-component regulatory system</keyword>
<evidence type="ECO:0000256" key="1">
    <source>
        <dbReference type="ARBA" id="ARBA00022553"/>
    </source>
</evidence>
<dbReference type="PROSITE" id="PS51755">
    <property type="entry name" value="OMPR_PHOB"/>
    <property type="match status" value="1"/>
</dbReference>
<dbReference type="InterPro" id="IPR001867">
    <property type="entry name" value="OmpR/PhoB-type_DNA-bd"/>
</dbReference>
<keyword evidence="3" id="KW-0805">Transcription regulation</keyword>
<dbReference type="Pfam" id="PF00486">
    <property type="entry name" value="Trans_reg_C"/>
    <property type="match status" value="1"/>
</dbReference>
<dbReference type="SUPFAM" id="SSF52172">
    <property type="entry name" value="CheY-like"/>
    <property type="match status" value="1"/>
</dbReference>
<evidence type="ECO:0000259" key="8">
    <source>
        <dbReference type="PROSITE" id="PS50110"/>
    </source>
</evidence>
<organism evidence="10 11">
    <name type="scientific">Saltatorellus ferox</name>
    <dbReference type="NCBI Taxonomy" id="2528018"/>
    <lineage>
        <taxon>Bacteria</taxon>
        <taxon>Pseudomonadati</taxon>
        <taxon>Planctomycetota</taxon>
        <taxon>Planctomycetia</taxon>
        <taxon>Planctomycetia incertae sedis</taxon>
        <taxon>Saltatorellus</taxon>
    </lineage>
</organism>
<keyword evidence="4 7" id="KW-0238">DNA-binding</keyword>
<evidence type="ECO:0000256" key="4">
    <source>
        <dbReference type="ARBA" id="ARBA00023125"/>
    </source>
</evidence>
<keyword evidence="5" id="KW-0804">Transcription</keyword>
<dbReference type="FunFam" id="3.40.50.2300:FF:000002">
    <property type="entry name" value="DNA-binding response regulator PhoP"/>
    <property type="match status" value="1"/>
</dbReference>
<keyword evidence="11" id="KW-1185">Reference proteome</keyword>
<dbReference type="InterPro" id="IPR011006">
    <property type="entry name" value="CheY-like_superfamily"/>
</dbReference>
<dbReference type="GO" id="GO:0006355">
    <property type="term" value="P:regulation of DNA-templated transcription"/>
    <property type="evidence" value="ECO:0007669"/>
    <property type="project" value="InterPro"/>
</dbReference>
<dbReference type="GO" id="GO:0000156">
    <property type="term" value="F:phosphorelay response regulator activity"/>
    <property type="evidence" value="ECO:0007669"/>
    <property type="project" value="TreeGrafter"/>
</dbReference>
<dbReference type="SMART" id="SM00448">
    <property type="entry name" value="REC"/>
    <property type="match status" value="1"/>
</dbReference>
<evidence type="ECO:0000259" key="9">
    <source>
        <dbReference type="PROSITE" id="PS51755"/>
    </source>
</evidence>
<dbReference type="Proteomes" id="UP000320390">
    <property type="component" value="Chromosome"/>
</dbReference>
<evidence type="ECO:0000256" key="7">
    <source>
        <dbReference type="PROSITE-ProRule" id="PRU01091"/>
    </source>
</evidence>
<dbReference type="RefSeq" id="WP_145204771.1">
    <property type="nucleotide sequence ID" value="NZ_CP036434.1"/>
</dbReference>
<feature type="DNA-binding region" description="OmpR/PhoB-type" evidence="7">
    <location>
        <begin position="124"/>
        <end position="222"/>
    </location>
</feature>
<accession>A0A518F0B6</accession>
<feature type="domain" description="OmpR/PhoB-type" evidence="9">
    <location>
        <begin position="124"/>
        <end position="222"/>
    </location>
</feature>
<dbReference type="InterPro" id="IPR001789">
    <property type="entry name" value="Sig_transdc_resp-reg_receiver"/>
</dbReference>
<sequence>MRVLVVEDYDPLRVALKKALTEAGYAVVTESDGAAALELLLSRPFDVVVLDLMLPGLDGIEVLRRIRAEKLDAHVLILTARDTVDDRITGLDSGADDYLVKPFEMKELLARTRALVRRKYDQKDTKVTVGDVEIDTAGRHVQVAGEPVVLTAREYALLEYLALRKGQIVTRDEIGDHLYYNGRPSSSNVIDVYMGYLRRKLEGGGRPKILHTKRGQGYLLGVVD</sequence>
<dbReference type="EMBL" id="CP036434">
    <property type="protein sequence ID" value="QDV09780.1"/>
    <property type="molecule type" value="Genomic_DNA"/>
</dbReference>
<protein>
    <submittedName>
        <fullName evidence="10">Response regulator MprA</fullName>
    </submittedName>
</protein>
<proteinExistence type="predicted"/>
<dbReference type="InterPro" id="IPR039420">
    <property type="entry name" value="WalR-like"/>
</dbReference>
<evidence type="ECO:0000256" key="2">
    <source>
        <dbReference type="ARBA" id="ARBA00023012"/>
    </source>
</evidence>
<dbReference type="CDD" id="cd17624">
    <property type="entry name" value="REC_OmpR_PmrA-like"/>
    <property type="match status" value="1"/>
</dbReference>
<dbReference type="Gene3D" id="6.10.250.690">
    <property type="match status" value="1"/>
</dbReference>
<dbReference type="GO" id="GO:0032993">
    <property type="term" value="C:protein-DNA complex"/>
    <property type="evidence" value="ECO:0007669"/>
    <property type="project" value="TreeGrafter"/>
</dbReference>
<dbReference type="GO" id="GO:0000976">
    <property type="term" value="F:transcription cis-regulatory region binding"/>
    <property type="evidence" value="ECO:0007669"/>
    <property type="project" value="TreeGrafter"/>
</dbReference>
<evidence type="ECO:0000313" key="10">
    <source>
        <dbReference type="EMBL" id="QDV09780.1"/>
    </source>
</evidence>
<dbReference type="GO" id="GO:0005829">
    <property type="term" value="C:cytosol"/>
    <property type="evidence" value="ECO:0007669"/>
    <property type="project" value="TreeGrafter"/>
</dbReference>
<dbReference type="Pfam" id="PF00072">
    <property type="entry name" value="Response_reg"/>
    <property type="match status" value="1"/>
</dbReference>